<dbReference type="EMBL" id="JACCAA010000001">
    <property type="protein sequence ID" value="NYG60761.1"/>
    <property type="molecule type" value="Genomic_DNA"/>
</dbReference>
<evidence type="ECO:0008006" key="4">
    <source>
        <dbReference type="Google" id="ProtNLM"/>
    </source>
</evidence>
<feature type="signal peptide" evidence="1">
    <location>
        <begin position="1"/>
        <end position="31"/>
    </location>
</feature>
<evidence type="ECO:0000313" key="3">
    <source>
        <dbReference type="Proteomes" id="UP000540656"/>
    </source>
</evidence>
<dbReference type="PROSITE" id="PS51257">
    <property type="entry name" value="PROKAR_LIPOPROTEIN"/>
    <property type="match status" value="1"/>
</dbReference>
<dbReference type="RefSeq" id="WP_179503651.1">
    <property type="nucleotide sequence ID" value="NZ_JACCAA010000001.1"/>
</dbReference>
<gene>
    <name evidence="2" type="ORF">BJ980_003684</name>
</gene>
<name>A0A7Y9USB2_9ACTN</name>
<comment type="caution">
    <text evidence="2">The sequence shown here is derived from an EMBL/GenBank/DDBJ whole genome shotgun (WGS) entry which is preliminary data.</text>
</comment>
<organism evidence="2 3">
    <name type="scientific">Nocardioides daedukensis</name>
    <dbReference type="NCBI Taxonomy" id="634462"/>
    <lineage>
        <taxon>Bacteria</taxon>
        <taxon>Bacillati</taxon>
        <taxon>Actinomycetota</taxon>
        <taxon>Actinomycetes</taxon>
        <taxon>Propionibacteriales</taxon>
        <taxon>Nocardioidaceae</taxon>
        <taxon>Nocardioides</taxon>
    </lineage>
</organism>
<evidence type="ECO:0000313" key="2">
    <source>
        <dbReference type="EMBL" id="NYG60761.1"/>
    </source>
</evidence>
<dbReference type="Proteomes" id="UP000540656">
    <property type="component" value="Unassembled WGS sequence"/>
</dbReference>
<dbReference type="AlphaFoldDB" id="A0A7Y9USB2"/>
<keyword evidence="3" id="KW-1185">Reference proteome</keyword>
<reference evidence="2 3" key="1">
    <citation type="submission" date="2020-07" db="EMBL/GenBank/DDBJ databases">
        <title>Sequencing the genomes of 1000 actinobacteria strains.</title>
        <authorList>
            <person name="Klenk H.-P."/>
        </authorList>
    </citation>
    <scope>NUCLEOTIDE SEQUENCE [LARGE SCALE GENOMIC DNA]</scope>
    <source>
        <strain evidence="2 3">DSM 23819</strain>
    </source>
</reference>
<sequence>MTHTSRAARPSRVARLATLVPTALLGAVAMAGCGAESTAIEASSAEKVRTAAQVAGESPRTCPVTLNVAKALRAGGQAGDATFTEATASVSTSEKPAEDPTQAQVDGTSLIDAFAATFIECHYAVGEKNLKVSIVATPTSEVNALFLVLPTVQKDAQLASAQVQGFVETAPAKGEVVLAGDRVATSRLDGRGPGDVALTLTGGGLSGEALTQTAQALLQQLRG</sequence>
<keyword evidence="1" id="KW-0732">Signal</keyword>
<proteinExistence type="predicted"/>
<accession>A0A7Y9USB2</accession>
<evidence type="ECO:0000256" key="1">
    <source>
        <dbReference type="SAM" id="SignalP"/>
    </source>
</evidence>
<feature type="chain" id="PRO_5039225667" description="DUF3558 domain-containing protein" evidence="1">
    <location>
        <begin position="32"/>
        <end position="223"/>
    </location>
</feature>
<protein>
    <recommendedName>
        <fullName evidence="4">DUF3558 domain-containing protein</fullName>
    </recommendedName>
</protein>